<dbReference type="EMBL" id="CP069040">
    <property type="protein sequence ID" value="QRD05313.1"/>
    <property type="molecule type" value="Genomic_DNA"/>
</dbReference>
<dbReference type="VEuPathDB" id="FungiDB:JI435_422260"/>
<sequence length="107" mass="12153">MSHVHLFAADMLRYASVCLWPCIKLETRHSVSDTCCFQSSATTKKNEWAYSPAQSLLVLHFRHLLGKLIVRLVVCLQLMEEMLLGSVPEKQSRAEHCRVNILATRGV</sequence>
<dbReference type="Proteomes" id="UP000663193">
    <property type="component" value="Chromosome 18"/>
</dbReference>
<organism evidence="1 2">
    <name type="scientific">Phaeosphaeria nodorum (strain SN15 / ATCC MYA-4574 / FGSC 10173)</name>
    <name type="common">Glume blotch fungus</name>
    <name type="synonym">Parastagonospora nodorum</name>
    <dbReference type="NCBI Taxonomy" id="321614"/>
    <lineage>
        <taxon>Eukaryota</taxon>
        <taxon>Fungi</taxon>
        <taxon>Dikarya</taxon>
        <taxon>Ascomycota</taxon>
        <taxon>Pezizomycotina</taxon>
        <taxon>Dothideomycetes</taxon>
        <taxon>Pleosporomycetidae</taxon>
        <taxon>Pleosporales</taxon>
        <taxon>Pleosporineae</taxon>
        <taxon>Phaeosphaeriaceae</taxon>
        <taxon>Parastagonospora</taxon>
    </lineage>
</organism>
<protein>
    <submittedName>
        <fullName evidence="1">Uncharacterized protein</fullName>
    </submittedName>
</protein>
<evidence type="ECO:0000313" key="2">
    <source>
        <dbReference type="Proteomes" id="UP000663193"/>
    </source>
</evidence>
<name>A0A7U2I8R3_PHANO</name>
<reference evidence="2" key="1">
    <citation type="journal article" date="2021" name="BMC Genomics">
        <title>Chromosome-level genome assembly and manually-curated proteome of model necrotroph Parastagonospora nodorum Sn15 reveals a genome-wide trove of candidate effector homologs, and redundancy of virulence-related functions within an accessory chromosome.</title>
        <authorList>
            <person name="Bertazzoni S."/>
            <person name="Jones D.A.B."/>
            <person name="Phan H.T."/>
            <person name="Tan K.-C."/>
            <person name="Hane J.K."/>
        </authorList>
    </citation>
    <scope>NUCLEOTIDE SEQUENCE [LARGE SCALE GENOMIC DNA]</scope>
    <source>
        <strain evidence="2">SN15 / ATCC MYA-4574 / FGSC 10173)</strain>
    </source>
</reference>
<proteinExistence type="predicted"/>
<accession>A0A7U2I8R3</accession>
<gene>
    <name evidence="1" type="ORF">JI435_422260</name>
</gene>
<keyword evidence="2" id="KW-1185">Reference proteome</keyword>
<evidence type="ECO:0000313" key="1">
    <source>
        <dbReference type="EMBL" id="QRD05313.1"/>
    </source>
</evidence>
<dbReference type="AlphaFoldDB" id="A0A7U2I8R3"/>